<keyword evidence="2 5" id="KW-0132">Cell division</keyword>
<accession>A0A418Q246</accession>
<dbReference type="CDD" id="cd24048">
    <property type="entry name" value="ASKHA_NBD_FtsA"/>
    <property type="match status" value="1"/>
</dbReference>
<dbReference type="OrthoDB" id="9810567at2"/>
<dbReference type="GO" id="GO:0009898">
    <property type="term" value="C:cytoplasmic side of plasma membrane"/>
    <property type="evidence" value="ECO:0007669"/>
    <property type="project" value="UniProtKB-UniRule"/>
</dbReference>
<dbReference type="RefSeq" id="WP_119531712.1">
    <property type="nucleotide sequence ID" value="NZ_QXTF01000001.1"/>
</dbReference>
<evidence type="ECO:0000313" key="8">
    <source>
        <dbReference type="EMBL" id="RIX32102.1"/>
    </source>
</evidence>
<dbReference type="HAMAP" id="MF_02033">
    <property type="entry name" value="FtsA"/>
    <property type="match status" value="1"/>
</dbReference>
<evidence type="ECO:0000259" key="7">
    <source>
        <dbReference type="SMART" id="SM00842"/>
    </source>
</evidence>
<dbReference type="InterPro" id="IPR043129">
    <property type="entry name" value="ATPase_NBD"/>
</dbReference>
<name>A0A418Q246_9SPHN</name>
<evidence type="ECO:0000256" key="1">
    <source>
        <dbReference type="ARBA" id="ARBA00022475"/>
    </source>
</evidence>
<keyword evidence="4 5" id="KW-0131">Cell cycle</keyword>
<dbReference type="Gene3D" id="3.30.420.40">
    <property type="match status" value="2"/>
</dbReference>
<dbReference type="GO" id="GO:0043093">
    <property type="term" value="P:FtsZ-dependent cytokinesis"/>
    <property type="evidence" value="ECO:0007669"/>
    <property type="project" value="UniProtKB-UniRule"/>
</dbReference>
<comment type="similarity">
    <text evidence="5 6">Belongs to the FtsA/MreB family.</text>
</comment>
<dbReference type="GO" id="GO:0032153">
    <property type="term" value="C:cell division site"/>
    <property type="evidence" value="ECO:0007669"/>
    <property type="project" value="UniProtKB-UniRule"/>
</dbReference>
<dbReference type="Pfam" id="PF14450">
    <property type="entry name" value="FtsA"/>
    <property type="match status" value="1"/>
</dbReference>
<gene>
    <name evidence="5 8" type="primary">ftsA</name>
    <name evidence="8" type="ORF">D3M59_03780</name>
</gene>
<dbReference type="PANTHER" id="PTHR32432:SF4">
    <property type="entry name" value="CELL DIVISION PROTEIN FTSA"/>
    <property type="match status" value="1"/>
</dbReference>
<dbReference type="NCBIfam" id="TIGR01174">
    <property type="entry name" value="ftsA"/>
    <property type="match status" value="1"/>
</dbReference>
<proteinExistence type="inferred from homology"/>
<evidence type="ECO:0000256" key="3">
    <source>
        <dbReference type="ARBA" id="ARBA00023136"/>
    </source>
</evidence>
<protein>
    <recommendedName>
        <fullName evidence="5 6">Cell division protein FtsA</fullName>
    </recommendedName>
</protein>
<evidence type="ECO:0000256" key="4">
    <source>
        <dbReference type="ARBA" id="ARBA00023306"/>
    </source>
</evidence>
<keyword evidence="9" id="KW-1185">Reference proteome</keyword>
<dbReference type="Pfam" id="PF02491">
    <property type="entry name" value="SHS2_FTSA"/>
    <property type="match status" value="1"/>
</dbReference>
<dbReference type="SMART" id="SM00842">
    <property type="entry name" value="FtsA"/>
    <property type="match status" value="1"/>
</dbReference>
<evidence type="ECO:0000256" key="5">
    <source>
        <dbReference type="HAMAP-Rule" id="MF_02033"/>
    </source>
</evidence>
<keyword evidence="3 5" id="KW-0472">Membrane</keyword>
<comment type="caution">
    <text evidence="8">The sequence shown here is derived from an EMBL/GenBank/DDBJ whole genome shotgun (WGS) entry which is preliminary data.</text>
</comment>
<dbReference type="InterPro" id="IPR020823">
    <property type="entry name" value="Cell_div_FtsA"/>
</dbReference>
<evidence type="ECO:0000256" key="2">
    <source>
        <dbReference type="ARBA" id="ARBA00022618"/>
    </source>
</evidence>
<dbReference type="EMBL" id="QXTF01000001">
    <property type="protein sequence ID" value="RIX32102.1"/>
    <property type="molecule type" value="Genomic_DNA"/>
</dbReference>
<comment type="subunit">
    <text evidence="5">Self-interacts. Interacts with FtsZ.</text>
</comment>
<dbReference type="InterPro" id="IPR050696">
    <property type="entry name" value="FtsA/MreB"/>
</dbReference>
<comment type="function">
    <text evidence="5 6">Cell division protein that is involved in the assembly of the Z ring. May serve as a membrane anchor for the Z ring.</text>
</comment>
<dbReference type="Proteomes" id="UP000285023">
    <property type="component" value="Unassembled WGS sequence"/>
</dbReference>
<evidence type="ECO:0000256" key="6">
    <source>
        <dbReference type="PIRNR" id="PIRNR003101"/>
    </source>
</evidence>
<keyword evidence="1 5" id="KW-1003">Cell membrane</keyword>
<dbReference type="InterPro" id="IPR003494">
    <property type="entry name" value="SHS2_FtsA"/>
</dbReference>
<sequence length="418" mass="43521">MAAASDQPLIAALDIGSSKVSALIVTRDADGRLRVLGTGQRESRGVKRGYVTDMEASEVAVREAVEIAERISGVTIDDVWASFAAGGLVSDVANVEVELGGHQVEQSDINELLAAGKGAIDRNGQVVLHAHPALYTIDGVEGVSHPIGLHADRLGVDIHVVAADPAPLRNIDYVIRSAHLGVKAIVAAPVAAALSCLTVEERELGVALVELGAEVTNVSLHAGGMLVGLRSIPQGAKDVTDDIACAFGVQRREAERMKCRYGSAMTSPRDNHEMIEAAPIGSEDGAEPLRITHAQLITVIRQRTEQITNEIEAALKSLGFSGPVGRQVVLTGGGAELKNIADYMQGVLGRSVRVGRPKAITGLPEAHSGPAFSTLVGLAMLAGSGTGDIRDLALSSAKEKKQATGMLGRLVSAMKGGF</sequence>
<organism evidence="8 9">
    <name type="scientific">Sphingomonas edaphi</name>
    <dbReference type="NCBI Taxonomy" id="2315689"/>
    <lineage>
        <taxon>Bacteria</taxon>
        <taxon>Pseudomonadati</taxon>
        <taxon>Pseudomonadota</taxon>
        <taxon>Alphaproteobacteria</taxon>
        <taxon>Sphingomonadales</taxon>
        <taxon>Sphingomonadaceae</taxon>
        <taxon>Sphingomonas</taxon>
    </lineage>
</organism>
<dbReference type="SUPFAM" id="SSF53067">
    <property type="entry name" value="Actin-like ATPase domain"/>
    <property type="match status" value="2"/>
</dbReference>
<feature type="domain" description="SHS2" evidence="7">
    <location>
        <begin position="10"/>
        <end position="196"/>
    </location>
</feature>
<evidence type="ECO:0000313" key="9">
    <source>
        <dbReference type="Proteomes" id="UP000285023"/>
    </source>
</evidence>
<reference evidence="8 9" key="1">
    <citation type="submission" date="2018-09" db="EMBL/GenBank/DDBJ databases">
        <title>Sphingomonas sp. DAC4.</title>
        <authorList>
            <person name="Seo T."/>
        </authorList>
    </citation>
    <scope>NUCLEOTIDE SEQUENCE [LARGE SCALE GENOMIC DNA]</scope>
    <source>
        <strain evidence="8 9">DAC4</strain>
    </source>
</reference>
<dbReference type="PIRSF" id="PIRSF003101">
    <property type="entry name" value="FtsA"/>
    <property type="match status" value="1"/>
</dbReference>
<comment type="subcellular location">
    <subcellularLocation>
        <location evidence="5">Cell membrane</location>
        <topology evidence="5">Peripheral membrane protein</topology>
        <orientation evidence="5">Cytoplasmic side</orientation>
    </subcellularLocation>
    <text evidence="5">Localizes to the Z ring in an FtsZ-dependent manner. Targeted to the membrane through a conserved C-terminal amphipathic helix.</text>
</comment>
<dbReference type="PANTHER" id="PTHR32432">
    <property type="entry name" value="CELL DIVISION PROTEIN FTSA-RELATED"/>
    <property type="match status" value="1"/>
</dbReference>
<dbReference type="AlphaFoldDB" id="A0A418Q246"/>
<dbReference type="Gene3D" id="3.30.1490.110">
    <property type="match status" value="1"/>
</dbReference>